<name>A0ABD7TK97_9PSED</name>
<protein>
    <submittedName>
        <fullName evidence="2">Uncharacterized protein</fullName>
    </submittedName>
</protein>
<evidence type="ECO:0000313" key="3">
    <source>
        <dbReference type="Proteomes" id="UP001056907"/>
    </source>
</evidence>
<organism evidence="2 3">
    <name type="scientific">Pseudomonas pergaminensis</name>
    <dbReference type="NCBI Taxonomy" id="2853159"/>
    <lineage>
        <taxon>Bacteria</taxon>
        <taxon>Pseudomonadati</taxon>
        <taxon>Pseudomonadota</taxon>
        <taxon>Gammaproteobacteria</taxon>
        <taxon>Pseudomonadales</taxon>
        <taxon>Pseudomonadaceae</taxon>
        <taxon>Pseudomonas</taxon>
    </lineage>
</organism>
<dbReference type="Proteomes" id="UP001056907">
    <property type="component" value="Chromosome"/>
</dbReference>
<reference evidence="2" key="1">
    <citation type="journal article" date="2022" name="Front. Plant Sci.">
        <title>Agronomic efficiency and genome mining analysis of the wheat-biostimulant rhizospheric bacterium Pseudomonas pergaminensis sp. nov. strain 1008T.</title>
        <authorList>
            <person name="Diaz M."/>
            <person name="Bach T."/>
            <person name="Gonzalez Anta G."/>
            <person name="Agaras B."/>
            <person name="Wibberg D."/>
            <person name="Noguera F."/>
            <person name="Canciani W."/>
            <person name="Valverde C."/>
        </authorList>
    </citation>
    <scope>NUCLEOTIDE SEQUENCE</scope>
    <source>
        <strain evidence="2">1008</strain>
    </source>
</reference>
<dbReference type="KEGG" id="ppeg:KUA23_04340"/>
<dbReference type="EMBL" id="CP078013">
    <property type="protein sequence ID" value="USW01966.1"/>
    <property type="molecule type" value="Genomic_DNA"/>
</dbReference>
<sequence>MKNNATGRFKWKVGAQAFESTDLGFVADDQSEDFVVQARSTASDGVDVELTLYIPERDPQRKKYTYGSHDEYQASVHYTVGGRPNSWQGGYVVREAADFSSSDPGIWRVKLIFGIEVALNGGVMSIKGEGDVKGAAPWGKTLRKRFPSKPKRKPLPPG</sequence>
<proteinExistence type="predicted"/>
<feature type="compositionally biased region" description="Basic residues" evidence="1">
    <location>
        <begin position="141"/>
        <end position="158"/>
    </location>
</feature>
<reference evidence="2" key="2">
    <citation type="submission" date="2024-04" db="EMBL/GenBank/DDBJ databases">
        <authorList>
            <person name="Diaz M."/>
            <person name="Bach T."/>
            <person name="Gonzalez Anta G."/>
            <person name="Agaras B."/>
            <person name="Wibberg D."/>
            <person name="Noguera F."/>
            <person name="Canciani W."/>
            <person name="Ybarra T."/>
            <person name="Nunez M.L."/>
            <person name="Valverde C."/>
        </authorList>
    </citation>
    <scope>NUCLEOTIDE SEQUENCE</scope>
    <source>
        <strain evidence="2">1008</strain>
    </source>
</reference>
<feature type="region of interest" description="Disordered" evidence="1">
    <location>
        <begin position="130"/>
        <end position="158"/>
    </location>
</feature>
<dbReference type="RefSeq" id="WP_252993499.1">
    <property type="nucleotide sequence ID" value="NZ_CP078013.2"/>
</dbReference>
<evidence type="ECO:0000256" key="1">
    <source>
        <dbReference type="SAM" id="MobiDB-lite"/>
    </source>
</evidence>
<evidence type="ECO:0000313" key="2">
    <source>
        <dbReference type="EMBL" id="USW01966.1"/>
    </source>
</evidence>
<dbReference type="AlphaFoldDB" id="A0ABD7TK97"/>
<accession>A0ABD7TK97</accession>
<gene>
    <name evidence="2" type="ORF">KUA23_04340</name>
</gene>